<dbReference type="EMBL" id="KZ613912">
    <property type="protein sequence ID" value="PMD51228.1"/>
    <property type="molecule type" value="Genomic_DNA"/>
</dbReference>
<dbReference type="SMART" id="SM00387">
    <property type="entry name" value="HATPase_c"/>
    <property type="match status" value="1"/>
</dbReference>
<dbReference type="InterPro" id="IPR003594">
    <property type="entry name" value="HATPase_dom"/>
</dbReference>
<dbReference type="NCBIfam" id="TIGR00229">
    <property type="entry name" value="sensory_box"/>
    <property type="match status" value="1"/>
</dbReference>
<gene>
    <name evidence="8" type="ORF">K444DRAFT_573731</name>
</gene>
<dbReference type="SMART" id="SM00448">
    <property type="entry name" value="REC"/>
    <property type="match status" value="1"/>
</dbReference>
<dbReference type="AlphaFoldDB" id="A0A2J6SKC0"/>
<dbReference type="SMART" id="SM00388">
    <property type="entry name" value="HisKA"/>
    <property type="match status" value="1"/>
</dbReference>
<dbReference type="Pfam" id="PF00072">
    <property type="entry name" value="Response_reg"/>
    <property type="match status" value="1"/>
</dbReference>
<dbReference type="Pfam" id="PF00512">
    <property type="entry name" value="HisKA"/>
    <property type="match status" value="1"/>
</dbReference>
<dbReference type="InterPro" id="IPR001789">
    <property type="entry name" value="Sig_transdc_resp-reg_receiver"/>
</dbReference>
<evidence type="ECO:0000313" key="9">
    <source>
        <dbReference type="Proteomes" id="UP000235371"/>
    </source>
</evidence>
<dbReference type="Gene3D" id="3.30.450.20">
    <property type="entry name" value="PAS domain"/>
    <property type="match status" value="1"/>
</dbReference>
<feature type="domain" description="Response regulatory" evidence="5">
    <location>
        <begin position="567"/>
        <end position="684"/>
    </location>
</feature>
<accession>A0A2J6SKC0</accession>
<dbReference type="PROSITE" id="PS50112">
    <property type="entry name" value="PAS"/>
    <property type="match status" value="1"/>
</dbReference>
<organism evidence="8 9">
    <name type="scientific">Hyaloscypha bicolor E</name>
    <dbReference type="NCBI Taxonomy" id="1095630"/>
    <lineage>
        <taxon>Eukaryota</taxon>
        <taxon>Fungi</taxon>
        <taxon>Dikarya</taxon>
        <taxon>Ascomycota</taxon>
        <taxon>Pezizomycotina</taxon>
        <taxon>Leotiomycetes</taxon>
        <taxon>Helotiales</taxon>
        <taxon>Hyaloscyphaceae</taxon>
        <taxon>Hyaloscypha</taxon>
        <taxon>Hyaloscypha bicolor</taxon>
    </lineage>
</organism>
<dbReference type="CDD" id="cd00130">
    <property type="entry name" value="PAS"/>
    <property type="match status" value="1"/>
</dbReference>
<evidence type="ECO:0000259" key="5">
    <source>
        <dbReference type="PROSITE" id="PS50110"/>
    </source>
</evidence>
<keyword evidence="2" id="KW-0902">Two-component regulatory system</keyword>
<dbReference type="InterPro" id="IPR035965">
    <property type="entry name" value="PAS-like_dom_sf"/>
</dbReference>
<dbReference type="InterPro" id="IPR004358">
    <property type="entry name" value="Sig_transdc_His_kin-like_C"/>
</dbReference>
<dbReference type="InterPro" id="IPR036890">
    <property type="entry name" value="HATPase_C_sf"/>
</dbReference>
<feature type="domain" description="Histidine kinase" evidence="4">
    <location>
        <begin position="308"/>
        <end position="530"/>
    </location>
</feature>
<evidence type="ECO:0000259" key="7">
    <source>
        <dbReference type="PROSITE" id="PS50113"/>
    </source>
</evidence>
<dbReference type="GO" id="GO:0000155">
    <property type="term" value="F:phosphorelay sensor kinase activity"/>
    <property type="evidence" value="ECO:0007669"/>
    <property type="project" value="InterPro"/>
</dbReference>
<dbReference type="InterPro" id="IPR000014">
    <property type="entry name" value="PAS"/>
</dbReference>
<dbReference type="FunFam" id="3.30.565.10:FF:000010">
    <property type="entry name" value="Sensor histidine kinase RcsC"/>
    <property type="match status" value="1"/>
</dbReference>
<dbReference type="InterPro" id="IPR000700">
    <property type="entry name" value="PAS-assoc_C"/>
</dbReference>
<dbReference type="PRINTS" id="PR00344">
    <property type="entry name" value="BCTRLSENSOR"/>
</dbReference>
<evidence type="ECO:0000256" key="3">
    <source>
        <dbReference type="PROSITE-ProRule" id="PRU00169"/>
    </source>
</evidence>
<dbReference type="InterPro" id="IPR003661">
    <property type="entry name" value="HisK_dim/P_dom"/>
</dbReference>
<evidence type="ECO:0000256" key="2">
    <source>
        <dbReference type="ARBA" id="ARBA00023012"/>
    </source>
</evidence>
<dbReference type="Pfam" id="PF13426">
    <property type="entry name" value="PAS_9"/>
    <property type="match status" value="1"/>
</dbReference>
<dbReference type="CDD" id="cd00082">
    <property type="entry name" value="HisKA"/>
    <property type="match status" value="1"/>
</dbReference>
<dbReference type="SUPFAM" id="SSF52172">
    <property type="entry name" value="CheY-like"/>
    <property type="match status" value="1"/>
</dbReference>
<dbReference type="Gene3D" id="3.30.565.10">
    <property type="entry name" value="Histidine kinase-like ATPase, C-terminal domain"/>
    <property type="match status" value="1"/>
</dbReference>
<evidence type="ECO:0000259" key="6">
    <source>
        <dbReference type="PROSITE" id="PS50112"/>
    </source>
</evidence>
<dbReference type="CDD" id="cd17546">
    <property type="entry name" value="REC_hyHK_CKI1_RcsC-like"/>
    <property type="match status" value="1"/>
</dbReference>
<dbReference type="Pfam" id="PF02518">
    <property type="entry name" value="HATPase_c"/>
    <property type="match status" value="1"/>
</dbReference>
<dbReference type="Gene3D" id="3.40.50.2300">
    <property type="match status" value="1"/>
</dbReference>
<dbReference type="SUPFAM" id="SSF55874">
    <property type="entry name" value="ATPase domain of HSP90 chaperone/DNA topoisomerase II/histidine kinase"/>
    <property type="match status" value="1"/>
</dbReference>
<dbReference type="SUPFAM" id="SSF55785">
    <property type="entry name" value="PYP-like sensor domain (PAS domain)"/>
    <property type="match status" value="2"/>
</dbReference>
<dbReference type="InterPro" id="IPR036097">
    <property type="entry name" value="HisK_dim/P_sf"/>
</dbReference>
<dbReference type="PROSITE" id="PS50109">
    <property type="entry name" value="HIS_KIN"/>
    <property type="match status" value="1"/>
</dbReference>
<evidence type="ECO:0000256" key="1">
    <source>
        <dbReference type="ARBA" id="ARBA00022553"/>
    </source>
</evidence>
<dbReference type="CDD" id="cd16922">
    <property type="entry name" value="HATPase_EvgS-ArcB-TorS-like"/>
    <property type="match status" value="1"/>
</dbReference>
<dbReference type="PANTHER" id="PTHR45339">
    <property type="entry name" value="HYBRID SIGNAL TRANSDUCTION HISTIDINE KINASE J"/>
    <property type="match status" value="1"/>
</dbReference>
<keyword evidence="9" id="KW-1185">Reference proteome</keyword>
<feature type="domain" description="PAS" evidence="6">
    <location>
        <begin position="167"/>
        <end position="240"/>
    </location>
</feature>
<dbReference type="STRING" id="1095630.A0A2J6SKC0"/>
<evidence type="ECO:0000259" key="4">
    <source>
        <dbReference type="PROSITE" id="PS50109"/>
    </source>
</evidence>
<dbReference type="Gene3D" id="1.10.287.130">
    <property type="match status" value="1"/>
</dbReference>
<evidence type="ECO:0000313" key="8">
    <source>
        <dbReference type="EMBL" id="PMD51228.1"/>
    </source>
</evidence>
<dbReference type="OrthoDB" id="60033at2759"/>
<dbReference type="InParanoid" id="A0A2J6SKC0"/>
<dbReference type="PROSITE" id="PS50113">
    <property type="entry name" value="PAC"/>
    <property type="match status" value="1"/>
</dbReference>
<dbReference type="SUPFAM" id="SSF47384">
    <property type="entry name" value="Homodimeric domain of signal transducing histidine kinase"/>
    <property type="match status" value="1"/>
</dbReference>
<reference evidence="8 9" key="1">
    <citation type="submission" date="2016-04" db="EMBL/GenBank/DDBJ databases">
        <title>A degradative enzymes factory behind the ericoid mycorrhizal symbiosis.</title>
        <authorList>
            <consortium name="DOE Joint Genome Institute"/>
            <person name="Martino E."/>
            <person name="Morin E."/>
            <person name="Grelet G."/>
            <person name="Kuo A."/>
            <person name="Kohler A."/>
            <person name="Daghino S."/>
            <person name="Barry K."/>
            <person name="Choi C."/>
            <person name="Cichocki N."/>
            <person name="Clum A."/>
            <person name="Copeland A."/>
            <person name="Hainaut M."/>
            <person name="Haridas S."/>
            <person name="Labutti K."/>
            <person name="Lindquist E."/>
            <person name="Lipzen A."/>
            <person name="Khouja H.-R."/>
            <person name="Murat C."/>
            <person name="Ohm R."/>
            <person name="Olson A."/>
            <person name="Spatafora J."/>
            <person name="Veneault-Fourrey C."/>
            <person name="Henrissat B."/>
            <person name="Grigoriev I."/>
            <person name="Martin F."/>
            <person name="Perotto S."/>
        </authorList>
    </citation>
    <scope>NUCLEOTIDE SEQUENCE [LARGE SCALE GENOMIC DNA]</scope>
    <source>
        <strain evidence="8 9">E</strain>
    </source>
</reference>
<dbReference type="RefSeq" id="XP_024728132.1">
    <property type="nucleotide sequence ID" value="XM_024877413.1"/>
</dbReference>
<evidence type="ECO:0008006" key="10">
    <source>
        <dbReference type="Google" id="ProtNLM"/>
    </source>
</evidence>
<dbReference type="FunFam" id="3.30.450.20:FF:000136">
    <property type="entry name" value="Sensor histidine kinase/response regulator Fos-1"/>
    <property type="match status" value="1"/>
</dbReference>
<feature type="domain" description="PAC" evidence="7">
    <location>
        <begin position="242"/>
        <end position="293"/>
    </location>
</feature>
<name>A0A2J6SKC0_9HELO</name>
<dbReference type="InterPro" id="IPR005467">
    <property type="entry name" value="His_kinase_dom"/>
</dbReference>
<dbReference type="Proteomes" id="UP000235371">
    <property type="component" value="Unassembled WGS sequence"/>
</dbReference>
<protein>
    <recommendedName>
        <fullName evidence="10">Two-component system protein A</fullName>
    </recommendedName>
</protein>
<feature type="modified residue" description="4-aspartylphosphate" evidence="3">
    <location>
        <position position="619"/>
    </location>
</feature>
<dbReference type="PANTHER" id="PTHR45339:SF1">
    <property type="entry name" value="HYBRID SIGNAL TRANSDUCTION HISTIDINE KINASE J"/>
    <property type="match status" value="1"/>
</dbReference>
<keyword evidence="1 3" id="KW-0597">Phosphoprotein</keyword>
<proteinExistence type="predicted"/>
<dbReference type="SMART" id="SM00091">
    <property type="entry name" value="PAS"/>
    <property type="match status" value="2"/>
</dbReference>
<dbReference type="GeneID" id="36585490"/>
<sequence length="685" mass="75166">MFASTPLDSTFDIQNFTAHNMMTSGEVASNSTNPGSGSRSIDEAFAAFTPIPSVLLDAAFRIIQVSASFLALNHLTLDECLGSNVYDLVRSRTLVPGPTALRLVVDSAIAARNVYATSEQQATGRCHANLRAVPIFEGNELLYVLLEVQDTTAEHESRCAVNDQLDRNDTYRVLVDTVKDYAIFMLDTQGNVRTWNSGAQLLKGYKPEEIIGKHFSVFYGEDDIIFEKPRKELEICLRDGKVEDEGWRYKKDGSKFWANVTITCVTRNGVHIGFSKVTRDLTERKAAESQVVAAYEESAKLKSAFLANTSHEIRTPLHGMLSALTLLMDTSLTPEQRELGTMMEESGSILLQVINDILDYSKLSSGIFSISSDTAVSIPNLITSIVRSIQTTVKPGVSLATSLDLNLPTTAFGDPLRYRQVVQNLITNAVKFTESGSIDVHASLVEEDETSFTIRTEITDTGIGIEDIAIGSLFNPFTQFDTSATKRYKGTGLGLSICKSLAELMGGAIGFHPNPKEQGSVFWFTAKLGKINTLNRVDRLSAKFEASVLSPAPDSLELVRELAPGKRVLLAEDNFINQKVMLMMLKGLGFANVDIAMNGAEAVDRAKRKPLFYDLILMDISMPVLDGVGAAIQIREAGIDVPIIAMTANALKEDVASYLAQGMNDYVPKPVDRQILLKAFLRWLR</sequence>
<dbReference type="PROSITE" id="PS50110">
    <property type="entry name" value="RESPONSE_REGULATORY"/>
    <property type="match status" value="1"/>
</dbReference>
<dbReference type="InterPro" id="IPR011006">
    <property type="entry name" value="CheY-like_superfamily"/>
</dbReference>